<keyword evidence="4" id="KW-1185">Reference proteome</keyword>
<dbReference type="SUPFAM" id="SSF54593">
    <property type="entry name" value="Glyoxalase/Bleomycin resistance protein/Dihydroxybiphenyl dioxygenase"/>
    <property type="match status" value="1"/>
</dbReference>
<evidence type="ECO:0000256" key="1">
    <source>
        <dbReference type="ARBA" id="ARBA00010363"/>
    </source>
</evidence>
<dbReference type="Gene3D" id="3.10.180.10">
    <property type="entry name" value="2,3-Dihydroxybiphenyl 1,2-Dioxygenase, domain 1"/>
    <property type="match status" value="1"/>
</dbReference>
<evidence type="ECO:0000313" key="4">
    <source>
        <dbReference type="Proteomes" id="UP001652642"/>
    </source>
</evidence>
<evidence type="ECO:0000256" key="2">
    <source>
        <dbReference type="ARBA" id="ARBA00040140"/>
    </source>
</evidence>
<evidence type="ECO:0000259" key="3">
    <source>
        <dbReference type="PROSITE" id="PS51819"/>
    </source>
</evidence>
<reference evidence="5" key="1">
    <citation type="submission" date="2025-08" db="UniProtKB">
        <authorList>
            <consortium name="RefSeq"/>
        </authorList>
    </citation>
    <scope>IDENTIFICATION</scope>
</reference>
<proteinExistence type="inferred from homology"/>
<evidence type="ECO:0000313" key="5">
    <source>
        <dbReference type="RefSeq" id="XP_020651587.2"/>
    </source>
</evidence>
<dbReference type="CTD" id="392465"/>
<dbReference type="Pfam" id="PF00903">
    <property type="entry name" value="Glyoxalase"/>
    <property type="match status" value="1"/>
</dbReference>
<dbReference type="OrthoDB" id="5371818at2759"/>
<comment type="similarity">
    <text evidence="1">Belongs to the glyoxalase I family.</text>
</comment>
<dbReference type="PROSITE" id="PS51819">
    <property type="entry name" value="VOC"/>
    <property type="match status" value="1"/>
</dbReference>
<dbReference type="CDD" id="cd07253">
    <property type="entry name" value="GLOD5"/>
    <property type="match status" value="1"/>
</dbReference>
<sequence length="177" mass="19429">MLSGKGLPFLNARRLGCGAFPLVFQVPGSQKMSQEGGGSRAPASRGLIHHLDHLVMTVRSVEDTVAFYTHVLGMEVTSFKGDRKALHFGNQKFNLHEVGKEFEPKAHKPVPGSLDICLVTEVPLEQLMEHLKACGVKIEEGPVSRTGAVGPITSVYFRDPDQNLLEISNYNRPLEPQ</sequence>
<dbReference type="PANTHER" id="PTHR21366">
    <property type="entry name" value="GLYOXALASE FAMILY PROTEIN"/>
    <property type="match status" value="1"/>
</dbReference>
<name>A0A6J0TTE1_9SAUR</name>
<dbReference type="InterPro" id="IPR029068">
    <property type="entry name" value="Glyas_Bleomycin-R_OHBP_Dase"/>
</dbReference>
<feature type="domain" description="VOC" evidence="3">
    <location>
        <begin position="50"/>
        <end position="170"/>
    </location>
</feature>
<dbReference type="Proteomes" id="UP001652642">
    <property type="component" value="Chromosome 11"/>
</dbReference>
<dbReference type="RefSeq" id="XP_020651587.2">
    <property type="nucleotide sequence ID" value="XM_020795928.2"/>
</dbReference>
<dbReference type="InterPro" id="IPR004360">
    <property type="entry name" value="Glyas_Fos-R_dOase_dom"/>
</dbReference>
<protein>
    <recommendedName>
        <fullName evidence="2">Glyoxalase domain-containing protein 5</fullName>
    </recommendedName>
</protein>
<dbReference type="KEGG" id="pvt:110080208"/>
<accession>A0A6J0TTE1</accession>
<dbReference type="GeneID" id="110080208"/>
<dbReference type="InterPro" id="IPR050383">
    <property type="entry name" value="GlyoxalaseI/FosfomycinResist"/>
</dbReference>
<organism evidence="4 5">
    <name type="scientific">Pogona vitticeps</name>
    <name type="common">central bearded dragon</name>
    <dbReference type="NCBI Taxonomy" id="103695"/>
    <lineage>
        <taxon>Eukaryota</taxon>
        <taxon>Metazoa</taxon>
        <taxon>Chordata</taxon>
        <taxon>Craniata</taxon>
        <taxon>Vertebrata</taxon>
        <taxon>Euteleostomi</taxon>
        <taxon>Lepidosauria</taxon>
        <taxon>Squamata</taxon>
        <taxon>Bifurcata</taxon>
        <taxon>Unidentata</taxon>
        <taxon>Episquamata</taxon>
        <taxon>Toxicofera</taxon>
        <taxon>Iguania</taxon>
        <taxon>Acrodonta</taxon>
        <taxon>Agamidae</taxon>
        <taxon>Amphibolurinae</taxon>
        <taxon>Pogona</taxon>
    </lineage>
</organism>
<dbReference type="InterPro" id="IPR037523">
    <property type="entry name" value="VOC_core"/>
</dbReference>
<gene>
    <name evidence="5" type="primary">GLOD5</name>
</gene>
<dbReference type="PANTHER" id="PTHR21366:SF14">
    <property type="entry name" value="GLYOXALASE DOMAIN-CONTAINING PROTEIN 5"/>
    <property type="match status" value="1"/>
</dbReference>
<dbReference type="InParanoid" id="A0A6J0TTE1"/>